<evidence type="ECO:0000313" key="10">
    <source>
        <dbReference type="EMBL" id="GED11168.1"/>
    </source>
</evidence>
<dbReference type="InterPro" id="IPR001206">
    <property type="entry name" value="Diacylglycerol_kinase_cat_dom"/>
</dbReference>
<dbReference type="Proteomes" id="UP000316659">
    <property type="component" value="Unassembled WGS sequence"/>
</dbReference>
<dbReference type="RefSeq" id="WP_141390612.1">
    <property type="nucleotide sequence ID" value="NZ_BJNZ01000025.1"/>
</dbReference>
<dbReference type="InterPro" id="IPR045540">
    <property type="entry name" value="YegS/DAGK_C"/>
</dbReference>
<evidence type="ECO:0000256" key="8">
    <source>
        <dbReference type="ARBA" id="ARBA00023264"/>
    </source>
</evidence>
<reference evidence="10 11" key="1">
    <citation type="submission" date="2019-06" db="EMBL/GenBank/DDBJ databases">
        <title>Whole genome shotgun sequence of Cellulosimicrobium cellulans NBRC 15516.</title>
        <authorList>
            <person name="Hosoyama A."/>
            <person name="Uohara A."/>
            <person name="Ohji S."/>
            <person name="Ichikawa N."/>
        </authorList>
    </citation>
    <scope>NUCLEOTIDE SEQUENCE [LARGE SCALE GENOMIC DNA]</scope>
    <source>
        <strain evidence="10 11">NBRC 15516</strain>
    </source>
</reference>
<dbReference type="SUPFAM" id="SSF111331">
    <property type="entry name" value="NAD kinase/diacylglycerol kinase-like"/>
    <property type="match status" value="1"/>
</dbReference>
<keyword evidence="8" id="KW-1208">Phospholipid metabolism</keyword>
<gene>
    <name evidence="10" type="ORF">CCE02nite_31670</name>
</gene>
<evidence type="ECO:0000256" key="5">
    <source>
        <dbReference type="ARBA" id="ARBA00022777"/>
    </source>
</evidence>
<keyword evidence="7" id="KW-0443">Lipid metabolism</keyword>
<organism evidence="10 11">
    <name type="scientific">Cellulosimicrobium cellulans</name>
    <name type="common">Arthrobacter luteus</name>
    <dbReference type="NCBI Taxonomy" id="1710"/>
    <lineage>
        <taxon>Bacteria</taxon>
        <taxon>Bacillati</taxon>
        <taxon>Actinomycetota</taxon>
        <taxon>Actinomycetes</taxon>
        <taxon>Micrococcales</taxon>
        <taxon>Promicromonosporaceae</taxon>
        <taxon>Cellulosimicrobium</taxon>
    </lineage>
</organism>
<dbReference type="PANTHER" id="PTHR12358:SF106">
    <property type="entry name" value="LIPID KINASE YEGS"/>
    <property type="match status" value="1"/>
</dbReference>
<dbReference type="Gene3D" id="3.40.50.10330">
    <property type="entry name" value="Probable inorganic polyphosphate/atp-NAD kinase, domain 1"/>
    <property type="match status" value="1"/>
</dbReference>
<accession>A0A4Y4E6L8</accession>
<feature type="domain" description="DAGKc" evidence="9">
    <location>
        <begin position="100"/>
        <end position="180"/>
    </location>
</feature>
<dbReference type="PROSITE" id="PS50146">
    <property type="entry name" value="DAGK"/>
    <property type="match status" value="1"/>
</dbReference>
<dbReference type="EMBL" id="BJNZ01000025">
    <property type="protein sequence ID" value="GED11168.1"/>
    <property type="molecule type" value="Genomic_DNA"/>
</dbReference>
<dbReference type="InterPro" id="IPR016064">
    <property type="entry name" value="NAD/diacylglycerol_kinase_sf"/>
</dbReference>
<evidence type="ECO:0000256" key="4">
    <source>
        <dbReference type="ARBA" id="ARBA00022741"/>
    </source>
</evidence>
<name>A0A4Y4E6L8_CELCE</name>
<evidence type="ECO:0000313" key="11">
    <source>
        <dbReference type="Proteomes" id="UP000316659"/>
    </source>
</evidence>
<comment type="similarity">
    <text evidence="2">Belongs to the diacylglycerol/lipid kinase family.</text>
</comment>
<dbReference type="Pfam" id="PF00781">
    <property type="entry name" value="DAGK_cat"/>
    <property type="match status" value="1"/>
</dbReference>
<dbReference type="AlphaFoldDB" id="A0A4Y4E6L8"/>
<evidence type="ECO:0000256" key="7">
    <source>
        <dbReference type="ARBA" id="ARBA00023209"/>
    </source>
</evidence>
<dbReference type="GO" id="GO:0008654">
    <property type="term" value="P:phospholipid biosynthetic process"/>
    <property type="evidence" value="ECO:0007669"/>
    <property type="project" value="UniProtKB-KW"/>
</dbReference>
<dbReference type="GO" id="GO:0005524">
    <property type="term" value="F:ATP binding"/>
    <property type="evidence" value="ECO:0007669"/>
    <property type="project" value="UniProtKB-KW"/>
</dbReference>
<dbReference type="GO" id="GO:0005886">
    <property type="term" value="C:plasma membrane"/>
    <property type="evidence" value="ECO:0007669"/>
    <property type="project" value="TreeGrafter"/>
</dbReference>
<evidence type="ECO:0000256" key="2">
    <source>
        <dbReference type="ARBA" id="ARBA00005983"/>
    </source>
</evidence>
<dbReference type="GO" id="GO:0016301">
    <property type="term" value="F:kinase activity"/>
    <property type="evidence" value="ECO:0007669"/>
    <property type="project" value="UniProtKB-KW"/>
</dbReference>
<dbReference type="InterPro" id="IPR017438">
    <property type="entry name" value="ATP-NAD_kinase_N"/>
</dbReference>
<keyword evidence="3" id="KW-0808">Transferase</keyword>
<evidence type="ECO:0000256" key="1">
    <source>
        <dbReference type="ARBA" id="ARBA00001946"/>
    </source>
</evidence>
<dbReference type="Gene3D" id="2.60.200.40">
    <property type="match status" value="1"/>
</dbReference>
<dbReference type="PANTHER" id="PTHR12358">
    <property type="entry name" value="SPHINGOSINE KINASE"/>
    <property type="match status" value="1"/>
</dbReference>
<dbReference type="Pfam" id="PF19279">
    <property type="entry name" value="YegS_C"/>
    <property type="match status" value="1"/>
</dbReference>
<keyword evidence="5 10" id="KW-0418">Kinase</keyword>
<comment type="caution">
    <text evidence="10">The sequence shown here is derived from an EMBL/GenBank/DDBJ whole genome shotgun (WGS) entry which is preliminary data.</text>
</comment>
<evidence type="ECO:0000256" key="3">
    <source>
        <dbReference type="ARBA" id="ARBA00022679"/>
    </source>
</evidence>
<evidence type="ECO:0000256" key="6">
    <source>
        <dbReference type="ARBA" id="ARBA00022840"/>
    </source>
</evidence>
<keyword evidence="7" id="KW-0594">Phospholipid biosynthesis</keyword>
<comment type="cofactor">
    <cofactor evidence="1">
        <name>Mg(2+)</name>
        <dbReference type="ChEBI" id="CHEBI:18420"/>
    </cofactor>
</comment>
<protein>
    <submittedName>
        <fullName evidence="10">Sphingosine kinase</fullName>
    </submittedName>
</protein>
<keyword evidence="7" id="KW-0444">Lipid biosynthesis</keyword>
<keyword evidence="4" id="KW-0547">Nucleotide-binding</keyword>
<keyword evidence="6" id="KW-0067">ATP-binding</keyword>
<dbReference type="InterPro" id="IPR050187">
    <property type="entry name" value="Lipid_Phosphate_FormReg"/>
</dbReference>
<evidence type="ECO:0000259" key="9">
    <source>
        <dbReference type="PROSITE" id="PS50146"/>
    </source>
</evidence>
<proteinExistence type="inferred from homology"/>
<sequence>MSWTLWLAIAALAVAVVALVVALGLRAQQTRQRRAHGDAPPAGEAPVEDDPRELVAFVANPSKPDVAGLETVVRAAFADAALPDPLWFETTVEDPGVGQTRAALAQGADVVVAVGGDGTVRAVAEGMVGSGRTMGLVPVGTGNLLARNLDLPVGDARAALAVVIAGTDRPVDVGWATVLRWAEDPDVAEGAEPGSTRDVRKEHIFLVIAGLGFDAAMVADTDDDLKAKVGWVAYFVAGIRHLHGRRMRAQLQLDDTPPVDARLRSLLIGNCGRLPGGLTLLPDAVIDDGILDIAAIDTRGGVVGWAQLFGEVVMQGLGVRNDLPAKIGRIDHARARRVRVRVEGGEQAQVDGDVLGLAVEIEARVDPGALVVRTA</sequence>